<gene>
    <name evidence="1" type="ORF">OXU80_17145</name>
</gene>
<evidence type="ECO:0000313" key="1">
    <source>
        <dbReference type="EMBL" id="WAJ26595.1"/>
    </source>
</evidence>
<dbReference type="EMBL" id="CP113520">
    <property type="protein sequence ID" value="WAJ26595.1"/>
    <property type="molecule type" value="Genomic_DNA"/>
</dbReference>
<accession>A0ACD4NIH2</accession>
<reference evidence="1" key="1">
    <citation type="submission" date="2022-11" db="EMBL/GenBank/DDBJ databases">
        <title>beta-Carotene-producing bacterium, Jeongeuplla avenae sp. nov., alleviates the salt stress of Arabidopsis seedlings.</title>
        <authorList>
            <person name="Jiang L."/>
            <person name="Lee J."/>
        </authorList>
    </citation>
    <scope>NUCLEOTIDE SEQUENCE</scope>
    <source>
        <strain evidence="1">DY_R2A_6</strain>
    </source>
</reference>
<dbReference type="Proteomes" id="UP001163223">
    <property type="component" value="Chromosome"/>
</dbReference>
<keyword evidence="2" id="KW-1185">Reference proteome</keyword>
<evidence type="ECO:0000313" key="2">
    <source>
        <dbReference type="Proteomes" id="UP001163223"/>
    </source>
</evidence>
<sequence length="108" mass="11684">MALLRLYARVWSAIERLPTRQREVEWWQALFIVASIATVAGLFLQETRLRGMDAALFGVAVILIFAAALGYLAAGLRGFAAIIFVTVMGWLALTVGGAALFVLAQLSS</sequence>
<name>A0ACD4NIH2_9HYPH</name>
<organism evidence="1 2">
    <name type="scientific">Antarcticirhabdus aurantiaca</name>
    <dbReference type="NCBI Taxonomy" id="2606717"/>
    <lineage>
        <taxon>Bacteria</taxon>
        <taxon>Pseudomonadati</taxon>
        <taxon>Pseudomonadota</taxon>
        <taxon>Alphaproteobacteria</taxon>
        <taxon>Hyphomicrobiales</taxon>
        <taxon>Aurantimonadaceae</taxon>
        <taxon>Antarcticirhabdus</taxon>
    </lineage>
</organism>
<protein>
    <submittedName>
        <fullName evidence="1">Uncharacterized protein</fullName>
    </submittedName>
</protein>
<proteinExistence type="predicted"/>